<accession>A0A7J5YEN6</accession>
<keyword evidence="2" id="KW-1133">Transmembrane helix</keyword>
<protein>
    <submittedName>
        <fullName evidence="3">Uncharacterized protein</fullName>
    </submittedName>
</protein>
<feature type="compositionally biased region" description="Basic residues" evidence="1">
    <location>
        <begin position="500"/>
        <end position="511"/>
    </location>
</feature>
<reference evidence="3 4" key="1">
    <citation type="submission" date="2020-03" db="EMBL/GenBank/DDBJ databases">
        <title>Dissostichus mawsoni Genome sequencing and assembly.</title>
        <authorList>
            <person name="Park H."/>
        </authorList>
    </citation>
    <scope>NUCLEOTIDE SEQUENCE [LARGE SCALE GENOMIC DNA]</scope>
    <source>
        <strain evidence="3">DM0001</strain>
        <tissue evidence="3">Muscle</tissue>
    </source>
</reference>
<feature type="compositionally biased region" description="Basic and acidic residues" evidence="1">
    <location>
        <begin position="317"/>
        <end position="326"/>
    </location>
</feature>
<proteinExistence type="predicted"/>
<comment type="caution">
    <text evidence="3">The sequence shown here is derived from an EMBL/GenBank/DDBJ whole genome shotgun (WGS) entry which is preliminary data.</text>
</comment>
<feature type="region of interest" description="Disordered" evidence="1">
    <location>
        <begin position="307"/>
        <end position="326"/>
    </location>
</feature>
<gene>
    <name evidence="3" type="ORF">F7725_020923</name>
</gene>
<evidence type="ECO:0000256" key="1">
    <source>
        <dbReference type="SAM" id="MobiDB-lite"/>
    </source>
</evidence>
<feature type="region of interest" description="Disordered" evidence="1">
    <location>
        <begin position="407"/>
        <end position="511"/>
    </location>
</feature>
<keyword evidence="4" id="KW-1185">Reference proteome</keyword>
<keyword evidence="2" id="KW-0812">Transmembrane</keyword>
<name>A0A7J5YEN6_DISMA</name>
<dbReference type="AlphaFoldDB" id="A0A7J5YEN6"/>
<feature type="compositionally biased region" description="Basic and acidic residues" evidence="1">
    <location>
        <begin position="445"/>
        <end position="456"/>
    </location>
</feature>
<feature type="transmembrane region" description="Helical" evidence="2">
    <location>
        <begin position="331"/>
        <end position="349"/>
    </location>
</feature>
<keyword evidence="2" id="KW-0472">Membrane</keyword>
<dbReference type="EMBL" id="JAAKFY010000013">
    <property type="protein sequence ID" value="KAF3847895.1"/>
    <property type="molecule type" value="Genomic_DNA"/>
</dbReference>
<organism evidence="3 4">
    <name type="scientific">Dissostichus mawsoni</name>
    <name type="common">Antarctic cod</name>
    <dbReference type="NCBI Taxonomy" id="36200"/>
    <lineage>
        <taxon>Eukaryota</taxon>
        <taxon>Metazoa</taxon>
        <taxon>Chordata</taxon>
        <taxon>Craniata</taxon>
        <taxon>Vertebrata</taxon>
        <taxon>Euteleostomi</taxon>
        <taxon>Actinopterygii</taxon>
        <taxon>Neopterygii</taxon>
        <taxon>Teleostei</taxon>
        <taxon>Neoteleostei</taxon>
        <taxon>Acanthomorphata</taxon>
        <taxon>Eupercaria</taxon>
        <taxon>Perciformes</taxon>
        <taxon>Notothenioidei</taxon>
        <taxon>Nototheniidae</taxon>
        <taxon>Dissostichus</taxon>
    </lineage>
</organism>
<evidence type="ECO:0000256" key="2">
    <source>
        <dbReference type="SAM" id="Phobius"/>
    </source>
</evidence>
<evidence type="ECO:0000313" key="4">
    <source>
        <dbReference type="Proteomes" id="UP000518266"/>
    </source>
</evidence>
<feature type="compositionally biased region" description="Polar residues" evidence="1">
    <location>
        <begin position="481"/>
        <end position="493"/>
    </location>
</feature>
<sequence>MEVASSITEGGPVTVCYLVRPGVTPPPWLGSWEELFWAARRAACLSISRLLSLSGTKNWMSYLYLPVHFLFVLPKFPPPPLQICCLKETETITPLDSSWRRSMSRLLCASSLSRSAPRSSSRVMRNSFSMAALSSLGAGKHQCSFPLSFSPPPPPPPPLLSSAPPEGEAFSSPSPPHLYLGSSSLGLFWILKKASSSSSWVLGVRDIRPLEVSGLCMTKEVPRLSVFGWSPTPCPEREEFEREGEGLDWWRTSRSTLDAEGLSLLKSCKILKRKKRRASSSLTWFLLPLSEDRWRWRPLRDSFVEGKRMNSPSVPDRGTKEGVQRHKGEKGWRRAHFLILIVIIIFIIIKARQSERHSLLLPVAQHTRGSTAPKALTEKDKEFTNRVKCNGLGVVIMYTWDLTPSDVFSGSSPPELPRVRRRAGAEPDRGAGPGASRPLRGARLPRGDGRRPREELSASGRARAPGPPGGGSARRRGGPTWTDQLVSDESSCSHGYCRGIHNRKESRRGED</sequence>
<feature type="region of interest" description="Disordered" evidence="1">
    <location>
        <begin position="153"/>
        <end position="173"/>
    </location>
</feature>
<dbReference type="Proteomes" id="UP000518266">
    <property type="component" value="Unassembled WGS sequence"/>
</dbReference>
<evidence type="ECO:0000313" key="3">
    <source>
        <dbReference type="EMBL" id="KAF3847895.1"/>
    </source>
</evidence>